<evidence type="ECO:0000256" key="6">
    <source>
        <dbReference type="ARBA" id="ARBA00035642"/>
    </source>
</evidence>
<name>A0A936ZN55_9BURK</name>
<evidence type="ECO:0000256" key="3">
    <source>
        <dbReference type="ARBA" id="ARBA00022692"/>
    </source>
</evidence>
<dbReference type="PANTHER" id="PTHR30177:SF4">
    <property type="entry name" value="OSMOPROTECTANT IMPORT PERMEASE PROTEIN OSMW"/>
    <property type="match status" value="1"/>
</dbReference>
<dbReference type="InterPro" id="IPR007210">
    <property type="entry name" value="ABC_Gly_betaine_transp_sub-bd"/>
</dbReference>
<dbReference type="CDD" id="cd06261">
    <property type="entry name" value="TM_PBP2"/>
    <property type="match status" value="1"/>
</dbReference>
<dbReference type="Proteomes" id="UP000613011">
    <property type="component" value="Unassembled WGS sequence"/>
</dbReference>
<dbReference type="InterPro" id="IPR041894">
    <property type="entry name" value="PBP2_ProX-like"/>
</dbReference>
<dbReference type="PROSITE" id="PS50928">
    <property type="entry name" value="ABC_TM1"/>
    <property type="match status" value="1"/>
</dbReference>
<dbReference type="Gene3D" id="1.10.3720.10">
    <property type="entry name" value="MetI-like"/>
    <property type="match status" value="1"/>
</dbReference>
<feature type="domain" description="ABC transmembrane type-1" evidence="10">
    <location>
        <begin position="315"/>
        <end position="495"/>
    </location>
</feature>
<dbReference type="SUPFAM" id="SSF161098">
    <property type="entry name" value="MetI-like"/>
    <property type="match status" value="1"/>
</dbReference>
<gene>
    <name evidence="11" type="ORF">JI739_20900</name>
</gene>
<evidence type="ECO:0000313" key="12">
    <source>
        <dbReference type="Proteomes" id="UP000613011"/>
    </source>
</evidence>
<feature type="transmembrane region" description="Helical" evidence="8">
    <location>
        <begin position="362"/>
        <end position="391"/>
    </location>
</feature>
<organism evidence="11 12">
    <name type="scientific">Ramlibacter aurantiacus</name>
    <dbReference type="NCBI Taxonomy" id="2801330"/>
    <lineage>
        <taxon>Bacteria</taxon>
        <taxon>Pseudomonadati</taxon>
        <taxon>Pseudomonadota</taxon>
        <taxon>Betaproteobacteria</taxon>
        <taxon>Burkholderiales</taxon>
        <taxon>Comamonadaceae</taxon>
        <taxon>Ramlibacter</taxon>
    </lineage>
</organism>
<dbReference type="InterPro" id="IPR051204">
    <property type="entry name" value="ABC_transp_perm/SBD"/>
</dbReference>
<dbReference type="RefSeq" id="WP_201685938.1">
    <property type="nucleotide sequence ID" value="NZ_JAEQNA010000009.1"/>
</dbReference>
<dbReference type="Pfam" id="PF04069">
    <property type="entry name" value="OpuAC"/>
    <property type="match status" value="1"/>
</dbReference>
<protein>
    <submittedName>
        <fullName evidence="11">ABC transporter permease subunit</fullName>
    </submittedName>
</protein>
<feature type="chain" id="PRO_5037348315" evidence="9">
    <location>
        <begin position="22"/>
        <end position="510"/>
    </location>
</feature>
<dbReference type="Gene3D" id="3.40.190.10">
    <property type="entry name" value="Periplasmic binding protein-like II"/>
    <property type="match status" value="1"/>
</dbReference>
<feature type="transmembrane region" description="Helical" evidence="8">
    <location>
        <begin position="474"/>
        <end position="495"/>
    </location>
</feature>
<feature type="signal peptide" evidence="9">
    <location>
        <begin position="1"/>
        <end position="21"/>
    </location>
</feature>
<keyword evidence="3 8" id="KW-0812">Transmembrane</keyword>
<evidence type="ECO:0000256" key="1">
    <source>
        <dbReference type="ARBA" id="ARBA00004651"/>
    </source>
</evidence>
<dbReference type="CDD" id="cd13607">
    <property type="entry name" value="PBP2_AfProX_like"/>
    <property type="match status" value="1"/>
</dbReference>
<accession>A0A936ZN55</accession>
<dbReference type="FunFam" id="1.10.3720.10:FF:000001">
    <property type="entry name" value="Glycine betaine ABC transporter, permease"/>
    <property type="match status" value="1"/>
</dbReference>
<evidence type="ECO:0000313" key="11">
    <source>
        <dbReference type="EMBL" id="MBL0422807.1"/>
    </source>
</evidence>
<keyword evidence="4 8" id="KW-1133">Transmembrane helix</keyword>
<dbReference type="SUPFAM" id="SSF53850">
    <property type="entry name" value="Periplasmic binding protein-like II"/>
    <property type="match status" value="1"/>
</dbReference>
<evidence type="ECO:0000256" key="4">
    <source>
        <dbReference type="ARBA" id="ARBA00022989"/>
    </source>
</evidence>
<evidence type="ECO:0000256" key="7">
    <source>
        <dbReference type="ARBA" id="ARBA00035652"/>
    </source>
</evidence>
<dbReference type="InterPro" id="IPR000515">
    <property type="entry name" value="MetI-like"/>
</dbReference>
<keyword evidence="2 8" id="KW-0813">Transport</keyword>
<comment type="similarity">
    <text evidence="7">In the N-terminal section; belongs to the binding-protein-dependent transport system permease family.</text>
</comment>
<evidence type="ECO:0000259" key="10">
    <source>
        <dbReference type="PROSITE" id="PS50928"/>
    </source>
</evidence>
<dbReference type="GO" id="GO:0031460">
    <property type="term" value="P:glycine betaine transport"/>
    <property type="evidence" value="ECO:0007669"/>
    <property type="project" value="TreeGrafter"/>
</dbReference>
<proteinExistence type="inferred from homology"/>
<evidence type="ECO:0000256" key="9">
    <source>
        <dbReference type="SAM" id="SignalP"/>
    </source>
</evidence>
<feature type="transmembrane region" description="Helical" evidence="8">
    <location>
        <begin position="443"/>
        <end position="462"/>
    </location>
</feature>
<keyword evidence="12" id="KW-1185">Reference proteome</keyword>
<keyword evidence="9" id="KW-0732">Signal</keyword>
<keyword evidence="5 8" id="KW-0472">Membrane</keyword>
<evidence type="ECO:0000256" key="8">
    <source>
        <dbReference type="RuleBase" id="RU363032"/>
    </source>
</evidence>
<sequence>MISATFILALALLGAASPAQAADPVVVGSKRFTESYVLGEIARQVLTDAGVPAVHRQGLGNTAVMEQALASGAIQVYPEYTGTIVREILKQPGAEAAAPSVAQINRWLAPRGLKAAVPLGFNNSYALAMREDDAQRLGIATLSDLAKSDASLRFGLSHEFLARADGWNALKAAYGLPFAPGSGLDHGLAYQALQRGQVDVVDAYTTDAQIQRLGLRVLRDDRGFFPRYDALLLMRAELDERPLVAALAGRIDEQAMRAMNAEVEIDGRTFDAVARDFVQRIGGRASAAGAAAAAPAARSAGFIDRLLAPDLGRLLREHLILVLASVAIAMAVGIPMGVLAYRQPRWSAALMALVGMLQTIPSLALLTFLIVLVGGIGFLPALLALSIYALLPIVRNTHTGLATLPPGMRLAGSALGLRSAQVLRSIELPLAAPTIFAGIKTAAVLNVGVATVATFIGAGGLGERIVAGLAVNDTGLMLAGAVPAAVLALLTQWLFDALEWLLLRTRRPAR</sequence>
<comment type="similarity">
    <text evidence="6">In the C-terminal section; belongs to the OsmX family.</text>
</comment>
<comment type="subcellular location">
    <subcellularLocation>
        <location evidence="1 8">Cell membrane</location>
        <topology evidence="1 8">Multi-pass membrane protein</topology>
    </subcellularLocation>
</comment>
<feature type="transmembrane region" description="Helical" evidence="8">
    <location>
        <begin position="319"/>
        <end position="341"/>
    </location>
</feature>
<evidence type="ECO:0000256" key="2">
    <source>
        <dbReference type="ARBA" id="ARBA00022448"/>
    </source>
</evidence>
<comment type="caution">
    <text evidence="11">The sequence shown here is derived from an EMBL/GenBank/DDBJ whole genome shotgun (WGS) entry which is preliminary data.</text>
</comment>
<reference evidence="11" key="1">
    <citation type="submission" date="2021-01" db="EMBL/GenBank/DDBJ databases">
        <title>Ramlibacter sp. strain AW1 16S ribosomal RNA gene Genome sequencing and assembly.</title>
        <authorList>
            <person name="Kang M."/>
        </authorList>
    </citation>
    <scope>NUCLEOTIDE SEQUENCE</scope>
    <source>
        <strain evidence="11">AW1</strain>
    </source>
</reference>
<dbReference type="Gene3D" id="3.40.190.120">
    <property type="entry name" value="Osmoprotection protein (prox), domain 2"/>
    <property type="match status" value="1"/>
</dbReference>
<dbReference type="InterPro" id="IPR035906">
    <property type="entry name" value="MetI-like_sf"/>
</dbReference>
<dbReference type="GO" id="GO:0022857">
    <property type="term" value="F:transmembrane transporter activity"/>
    <property type="evidence" value="ECO:0007669"/>
    <property type="project" value="InterPro"/>
</dbReference>
<dbReference type="PANTHER" id="PTHR30177">
    <property type="entry name" value="GLYCINE BETAINE/L-PROLINE TRANSPORT SYSTEM PERMEASE PROTEIN PROW"/>
    <property type="match status" value="1"/>
</dbReference>
<dbReference type="GO" id="GO:0043190">
    <property type="term" value="C:ATP-binding cassette (ABC) transporter complex"/>
    <property type="evidence" value="ECO:0007669"/>
    <property type="project" value="InterPro"/>
</dbReference>
<comment type="similarity">
    <text evidence="8">Belongs to the binding-protein-dependent transport system permease family.</text>
</comment>
<dbReference type="EMBL" id="JAEQNA010000009">
    <property type="protein sequence ID" value="MBL0422807.1"/>
    <property type="molecule type" value="Genomic_DNA"/>
</dbReference>
<dbReference type="AlphaFoldDB" id="A0A936ZN55"/>
<dbReference type="Pfam" id="PF00528">
    <property type="entry name" value="BPD_transp_1"/>
    <property type="match status" value="1"/>
</dbReference>
<evidence type="ECO:0000256" key="5">
    <source>
        <dbReference type="ARBA" id="ARBA00023136"/>
    </source>
</evidence>